<evidence type="ECO:0000313" key="1">
    <source>
        <dbReference type="EMBL" id="KAL1131898.1"/>
    </source>
</evidence>
<gene>
    <name evidence="1" type="ORF">AAG570_011509</name>
</gene>
<comment type="caution">
    <text evidence="1">The sequence shown here is derived from an EMBL/GenBank/DDBJ whole genome shotgun (WGS) entry which is preliminary data.</text>
</comment>
<evidence type="ECO:0000313" key="2">
    <source>
        <dbReference type="Proteomes" id="UP001558652"/>
    </source>
</evidence>
<dbReference type="AlphaFoldDB" id="A0ABD0YKU2"/>
<protein>
    <submittedName>
        <fullName evidence="1">Uncharacterized protein</fullName>
    </submittedName>
</protein>
<dbReference type="Proteomes" id="UP001558652">
    <property type="component" value="Unassembled WGS sequence"/>
</dbReference>
<accession>A0ABD0YKU2</accession>
<reference evidence="1 2" key="1">
    <citation type="submission" date="2024-07" db="EMBL/GenBank/DDBJ databases">
        <title>Chromosome-level genome assembly of the water stick insect Ranatra chinensis (Heteroptera: Nepidae).</title>
        <authorList>
            <person name="Liu X."/>
        </authorList>
    </citation>
    <scope>NUCLEOTIDE SEQUENCE [LARGE SCALE GENOMIC DNA]</scope>
    <source>
        <strain evidence="1">Cailab_2021Rc</strain>
        <tissue evidence="1">Muscle</tissue>
    </source>
</reference>
<organism evidence="1 2">
    <name type="scientific">Ranatra chinensis</name>
    <dbReference type="NCBI Taxonomy" id="642074"/>
    <lineage>
        <taxon>Eukaryota</taxon>
        <taxon>Metazoa</taxon>
        <taxon>Ecdysozoa</taxon>
        <taxon>Arthropoda</taxon>
        <taxon>Hexapoda</taxon>
        <taxon>Insecta</taxon>
        <taxon>Pterygota</taxon>
        <taxon>Neoptera</taxon>
        <taxon>Paraneoptera</taxon>
        <taxon>Hemiptera</taxon>
        <taxon>Heteroptera</taxon>
        <taxon>Panheteroptera</taxon>
        <taxon>Nepomorpha</taxon>
        <taxon>Nepidae</taxon>
        <taxon>Ranatrinae</taxon>
        <taxon>Ranatra</taxon>
    </lineage>
</organism>
<dbReference type="EMBL" id="JBFDAA010000006">
    <property type="protein sequence ID" value="KAL1131898.1"/>
    <property type="molecule type" value="Genomic_DNA"/>
</dbReference>
<keyword evidence="2" id="KW-1185">Reference proteome</keyword>
<sequence>MLTLYYVAATWIQSWKLSSTLAKLKSVIQKDGSLVVHQKLPPYIFLSGTVPQQIFEVDSVLSKQCSNHSIAKIRDLLWFSENKKMVSIFPKQHLDISGWVSVIPGRTHLPVQIKNKKKAIASSDKLFVLLEADYNTCQFRSSYRSIEIENYGVPVAWHTAVVMSILLETDEMNLASLCVAFQNNVTLENGIQIIRIECKYFQLWFCIIFCVCEIQFLKSAL</sequence>
<proteinExistence type="predicted"/>
<name>A0ABD0YKU2_9HEMI</name>